<evidence type="ECO:0000313" key="3">
    <source>
        <dbReference type="EMBL" id="MDT1974975.1"/>
    </source>
</evidence>
<sequence length="720" mass="78050">MILSSSILTPISVLAEEITGNETISNDNSDYKQQLDEAMEKASGIELTDEEKNEVNKNTELVKAAADTNITTLMLKVRNTNKNKKTEFSYTPGVNVNNPYQGGELTGYARVPLQGNVLNRSIFPINGGEHIQNWENGNYGARINVVFPKGVDARAMFNAINWEKSNQSTNSDFYIKALGIPTPVHLTWGLKWDRDTVKFNQATSNEFSIMLRGIKKSEVTSAEWNKYNPLVTASALGLVGAIPGGGILGNMDGWAEGMLSFDMNKYTGNTDDITNNKELTKGRLFPDETRNSKYTINVLDESALIAGTEGIGDIGKSLVKPGHEHDNPQISNGIPTWDSYLSVWDNEEIYNTNNLEETEVPGQDGTLPGNSIFNRDLVINKGDDFNKFNQNRFNRVVNYFTKQDVTGGSVGDVNSVSISHLPTKVPDNVTTPVTYKGTVFYYNGDTRELIPNVVNVTNNSKPSTEGSIKADDYTIGESNITGSYTGDVAKLRLYINGVSVAWGGTVANGKFTFYAANQKISATDIVTMNAYDKDDNLLQENAPVKIKAATTQGTISPAEYSVGDTEITGSYTGDVAKARVTINGKPQAWGGSFNNGRFTYYIGSGKIKAGDAVTITAYDKSDKVLDANKVVKIKSVVQGTISPSVYNVGETTIKGAYTGDIVRARVLINGEPQAWGGTFSGGSFSYYIGSGKIKAGDNVKIVGYSADNSELTTAIVTVQP</sequence>
<organism evidence="3 4">
    <name type="scientific">Carnobacterium divergens</name>
    <name type="common">Lactobacillus divergens</name>
    <dbReference type="NCBI Taxonomy" id="2748"/>
    <lineage>
        <taxon>Bacteria</taxon>
        <taxon>Bacillati</taxon>
        <taxon>Bacillota</taxon>
        <taxon>Bacilli</taxon>
        <taxon>Lactobacillales</taxon>
        <taxon>Carnobacteriaceae</taxon>
        <taxon>Carnobacterium</taxon>
    </lineage>
</organism>
<dbReference type="Pfam" id="PF20622">
    <property type="entry name" value="Big_15"/>
    <property type="match status" value="3"/>
</dbReference>
<dbReference type="AlphaFoldDB" id="A0AAW8RBB5"/>
<dbReference type="RefSeq" id="WP_311780796.1">
    <property type="nucleotide sequence ID" value="NZ_JALRMQ010000008.1"/>
</dbReference>
<feature type="domain" description="Bacterial Ig" evidence="2">
    <location>
        <begin position="639"/>
        <end position="719"/>
    </location>
</feature>
<feature type="coiled-coil region" evidence="1">
    <location>
        <begin position="21"/>
        <end position="48"/>
    </location>
</feature>
<evidence type="ECO:0000256" key="1">
    <source>
        <dbReference type="SAM" id="Coils"/>
    </source>
</evidence>
<accession>A0AAW8RBB5</accession>
<evidence type="ECO:0000259" key="2">
    <source>
        <dbReference type="Pfam" id="PF20622"/>
    </source>
</evidence>
<proteinExistence type="predicted"/>
<dbReference type="Proteomes" id="UP001249945">
    <property type="component" value="Unassembled WGS sequence"/>
</dbReference>
<dbReference type="EMBL" id="JALRMR010000014">
    <property type="protein sequence ID" value="MDT1974975.1"/>
    <property type="molecule type" value="Genomic_DNA"/>
</dbReference>
<keyword evidence="1" id="KW-0175">Coiled coil</keyword>
<dbReference type="InterPro" id="IPR046746">
    <property type="entry name" value="Big_15"/>
</dbReference>
<protein>
    <recommendedName>
        <fullName evidence="2">Bacterial Ig domain-containing protein</fullName>
    </recommendedName>
</protein>
<gene>
    <name evidence="3" type="ORF">MX635_11270</name>
</gene>
<evidence type="ECO:0000313" key="4">
    <source>
        <dbReference type="Proteomes" id="UP001249945"/>
    </source>
</evidence>
<feature type="domain" description="Bacterial Ig" evidence="2">
    <location>
        <begin position="553"/>
        <end position="634"/>
    </location>
</feature>
<comment type="caution">
    <text evidence="3">The sequence shown here is derived from an EMBL/GenBank/DDBJ whole genome shotgun (WGS) entry which is preliminary data.</text>
</comment>
<name>A0AAW8RBB5_CARDV</name>
<reference evidence="3" key="1">
    <citation type="submission" date="2022-04" db="EMBL/GenBank/DDBJ databases">
        <title>Draft genome sequences of lactic acid bacteria (LAB) strains involved in meat spoilage.</title>
        <authorList>
            <person name="Palevich N."/>
        </authorList>
    </citation>
    <scope>NUCLEOTIDE SEQUENCE</scope>
    <source>
        <strain evidence="3">9-14</strain>
    </source>
</reference>
<feature type="domain" description="Bacterial Ig" evidence="2">
    <location>
        <begin position="466"/>
        <end position="547"/>
    </location>
</feature>